<dbReference type="InterPro" id="IPR000073">
    <property type="entry name" value="AB_hydrolase_1"/>
</dbReference>
<dbReference type="Proteomes" id="UP000295411">
    <property type="component" value="Unassembled WGS sequence"/>
</dbReference>
<dbReference type="Gene3D" id="3.40.50.1820">
    <property type="entry name" value="alpha/beta hydrolase"/>
    <property type="match status" value="1"/>
</dbReference>
<feature type="compositionally biased region" description="Low complexity" evidence="1">
    <location>
        <begin position="1"/>
        <end position="20"/>
    </location>
</feature>
<dbReference type="SUPFAM" id="SSF53474">
    <property type="entry name" value="alpha/beta-Hydrolases"/>
    <property type="match status" value="1"/>
</dbReference>
<keyword evidence="3" id="KW-0378">Hydrolase</keyword>
<accession>A0A4R5TZ77</accession>
<dbReference type="InterPro" id="IPR029058">
    <property type="entry name" value="AB_hydrolase_fold"/>
</dbReference>
<protein>
    <submittedName>
        <fullName evidence="3">Alpha/beta fold hydrolase</fullName>
    </submittedName>
</protein>
<evidence type="ECO:0000313" key="4">
    <source>
        <dbReference type="Proteomes" id="UP000295411"/>
    </source>
</evidence>
<keyword evidence="4" id="KW-1185">Reference proteome</keyword>
<sequence length="317" mass="34505">MERPDAPSGPNAGPSGAPADTAGSGSPAEGSGDSSDGRHTARRRTVVVGTPGQGAELAVFEYGREPGPGVPTLVLVHGYPDDHRVFLPVIARLAATHHLIAVDTRNAGQSVAVSGDYRISVLVDDLFAVLDAEAVPGVHLVGHDWGSIQGWAAVADPRSEGRIARFTSISGPDLGHFRRWTRSRLRTPGRWPELAGQLLRSWYIGAFQLPVLPELFWRLVVRRRYERSTRRRVGADPLRGLALYRALRSPSGLGPRLPAVTVPVHVVVPVKDPFLSPALVKGLGEWVEHLRVTRVDAGHWWPEARPTEFADLLRREP</sequence>
<organism evidence="3 4">
    <name type="scientific">Arthrobacter crusticola</name>
    <dbReference type="NCBI Taxonomy" id="2547960"/>
    <lineage>
        <taxon>Bacteria</taxon>
        <taxon>Bacillati</taxon>
        <taxon>Actinomycetota</taxon>
        <taxon>Actinomycetes</taxon>
        <taxon>Micrococcales</taxon>
        <taxon>Micrococcaceae</taxon>
        <taxon>Arthrobacter</taxon>
    </lineage>
</organism>
<dbReference type="EMBL" id="SMTK01000002">
    <property type="protein sequence ID" value="TDK26481.1"/>
    <property type="molecule type" value="Genomic_DNA"/>
</dbReference>
<comment type="caution">
    <text evidence="3">The sequence shown here is derived from an EMBL/GenBank/DDBJ whole genome shotgun (WGS) entry which is preliminary data.</text>
</comment>
<proteinExistence type="predicted"/>
<feature type="domain" description="AB hydrolase-1" evidence="2">
    <location>
        <begin position="71"/>
        <end position="300"/>
    </location>
</feature>
<dbReference type="OrthoDB" id="2987348at2"/>
<dbReference type="Pfam" id="PF00561">
    <property type="entry name" value="Abhydrolase_1"/>
    <property type="match status" value="1"/>
</dbReference>
<dbReference type="GO" id="GO:0016787">
    <property type="term" value="F:hydrolase activity"/>
    <property type="evidence" value="ECO:0007669"/>
    <property type="project" value="UniProtKB-KW"/>
</dbReference>
<dbReference type="AlphaFoldDB" id="A0A4R5TZ77"/>
<dbReference type="GO" id="GO:0016020">
    <property type="term" value="C:membrane"/>
    <property type="evidence" value="ECO:0007669"/>
    <property type="project" value="TreeGrafter"/>
</dbReference>
<evidence type="ECO:0000256" key="1">
    <source>
        <dbReference type="SAM" id="MobiDB-lite"/>
    </source>
</evidence>
<evidence type="ECO:0000313" key="3">
    <source>
        <dbReference type="EMBL" id="TDK26481.1"/>
    </source>
</evidence>
<dbReference type="InterPro" id="IPR050266">
    <property type="entry name" value="AB_hydrolase_sf"/>
</dbReference>
<dbReference type="PANTHER" id="PTHR43798:SF33">
    <property type="entry name" value="HYDROLASE, PUTATIVE (AFU_ORTHOLOGUE AFUA_2G14860)-RELATED"/>
    <property type="match status" value="1"/>
</dbReference>
<reference evidence="3 4" key="1">
    <citation type="submission" date="2019-03" db="EMBL/GenBank/DDBJ databases">
        <title>Arthrobacter sp. nov., an bacterium isolated from biocrust in Mu Us Desert.</title>
        <authorList>
            <person name="Lixiong L."/>
        </authorList>
    </citation>
    <scope>NUCLEOTIDE SEQUENCE [LARGE SCALE GENOMIC DNA]</scope>
    <source>
        <strain evidence="3 4">SLN-3</strain>
    </source>
</reference>
<gene>
    <name evidence="3" type="ORF">E2F48_04590</name>
</gene>
<feature type="region of interest" description="Disordered" evidence="1">
    <location>
        <begin position="1"/>
        <end position="48"/>
    </location>
</feature>
<name>A0A4R5TZ77_9MICC</name>
<evidence type="ECO:0000259" key="2">
    <source>
        <dbReference type="Pfam" id="PF00561"/>
    </source>
</evidence>
<dbReference type="PANTHER" id="PTHR43798">
    <property type="entry name" value="MONOACYLGLYCEROL LIPASE"/>
    <property type="match status" value="1"/>
</dbReference>
<dbReference type="RefSeq" id="WP_133402843.1">
    <property type="nucleotide sequence ID" value="NZ_SMTK01000002.1"/>
</dbReference>